<evidence type="ECO:0000313" key="1">
    <source>
        <dbReference type="EMBL" id="QPG76127.1"/>
    </source>
</evidence>
<dbReference type="EMBL" id="CP064815">
    <property type="protein sequence ID" value="QPG76127.1"/>
    <property type="molecule type" value="Genomic_DNA"/>
</dbReference>
<dbReference type="KEGG" id="bnn:FOA43_003513"/>
<keyword evidence="2" id="KW-1185">Reference proteome</keyword>
<dbReference type="OrthoDB" id="9994419at2759"/>
<dbReference type="AlphaFoldDB" id="A0A875RW77"/>
<accession>A0A875RW77</accession>
<organism evidence="1 2">
    <name type="scientific">Eeniella nana</name>
    <name type="common">Yeast</name>
    <name type="synonym">Brettanomyces nanus</name>
    <dbReference type="NCBI Taxonomy" id="13502"/>
    <lineage>
        <taxon>Eukaryota</taxon>
        <taxon>Fungi</taxon>
        <taxon>Dikarya</taxon>
        <taxon>Ascomycota</taxon>
        <taxon>Saccharomycotina</taxon>
        <taxon>Pichiomycetes</taxon>
        <taxon>Pichiales</taxon>
        <taxon>Pichiaceae</taxon>
        <taxon>Brettanomyces</taxon>
    </lineage>
</organism>
<evidence type="ECO:0000313" key="2">
    <source>
        <dbReference type="Proteomes" id="UP000662931"/>
    </source>
</evidence>
<dbReference type="RefSeq" id="XP_038779692.1">
    <property type="nucleotide sequence ID" value="XM_038923764.1"/>
</dbReference>
<dbReference type="Gene3D" id="3.80.10.10">
    <property type="entry name" value="Ribonuclease Inhibitor"/>
    <property type="match status" value="1"/>
</dbReference>
<reference evidence="1" key="1">
    <citation type="submission" date="2020-10" db="EMBL/GenBank/DDBJ databases">
        <authorList>
            <person name="Roach M.J.R."/>
        </authorList>
    </citation>
    <scope>NUCLEOTIDE SEQUENCE</scope>
    <source>
        <strain evidence="1">CBS 1945</strain>
    </source>
</reference>
<dbReference type="InterPro" id="IPR032675">
    <property type="entry name" value="LRR_dom_sf"/>
</dbReference>
<dbReference type="SUPFAM" id="SSF52047">
    <property type="entry name" value="RNI-like"/>
    <property type="match status" value="1"/>
</dbReference>
<proteinExistence type="predicted"/>
<dbReference type="Proteomes" id="UP000662931">
    <property type="component" value="Chromosome 4"/>
</dbReference>
<dbReference type="GeneID" id="62196913"/>
<sequence length="525" mass="60731">MATFAPSQQDVAELFDGEDKPVSRNDNLKLTDDEQNESRLIPFSIELLDKIFEYSYYLEDEAKKQQKRMRNIDNLSSVNSVFYCLSLKYRYRYCVFIRSNMFYRFLLTLMSGPQNGLGRFVQTLDFQEFTSVGLGRSSAMMLEIQDLTERTILQCLRLTPNLRQFLASESIEDDISTDIVDYLFNSMPLLECLDFCGSSGFKFANAFDSLPCVNLNDSLQRLSFHDCTDLSPATFRKILPGLHNLQRLDLTHTRVSAKDLMQALSNDCRLTHLSLSKCSNIGATHEFIRLLVNHRAINHDGLLWLNLQNEYSVAILKAETITYLLQSLKCHNLKYLNLNGYSEVCQSHLNIITRKFLQLKSLSISHLEHGSDLSALKQLLYLKYADLSSYMATKGELYNALLSLPEGLQTAEIKVSVSDVLPDVFVVGNKYWRCHNAGGQSRRVWVHRVDSYEEAELYDNFYDNKIFFNIETGERYDGEFKRPSFLKYASRKINCSKFQHHRPDEEIFPNGMSERGLYRYYSLHK</sequence>
<gene>
    <name evidence="1" type="ORF">FOA43_003513</name>
</gene>
<protein>
    <submittedName>
        <fullName evidence="1">Uncharacterized protein</fullName>
    </submittedName>
</protein>
<name>A0A875RW77_EENNA</name>